<dbReference type="RefSeq" id="XP_022583138.1">
    <property type="nucleotide sequence ID" value="XM_022722576.1"/>
</dbReference>
<organism evidence="2 3">
    <name type="scientific">Penicilliopsis zonata CBS 506.65</name>
    <dbReference type="NCBI Taxonomy" id="1073090"/>
    <lineage>
        <taxon>Eukaryota</taxon>
        <taxon>Fungi</taxon>
        <taxon>Dikarya</taxon>
        <taxon>Ascomycota</taxon>
        <taxon>Pezizomycotina</taxon>
        <taxon>Eurotiomycetes</taxon>
        <taxon>Eurotiomycetidae</taxon>
        <taxon>Eurotiales</taxon>
        <taxon>Aspergillaceae</taxon>
        <taxon>Penicilliopsis</taxon>
    </lineage>
</organism>
<keyword evidence="3" id="KW-1185">Reference proteome</keyword>
<evidence type="ECO:0000313" key="2">
    <source>
        <dbReference type="EMBL" id="OJJ48628.1"/>
    </source>
</evidence>
<evidence type="ECO:0000256" key="1">
    <source>
        <dbReference type="SAM" id="MobiDB-lite"/>
    </source>
</evidence>
<dbReference type="STRING" id="1073090.A0A1L9SN59"/>
<sequence>MSTEPFPQLHMQTGEYHRPYRLQEPFPRFCVLRPNEERVPLIALDELPRWVQLVRPWEKNEYESFYPSMIPVTWIKLPRTGEYDVICSYCSASIDSVIQRTISQHSDKPASPLPAYAETQTFPGGFPTAVLRRSVPTSHNLSYSTSLTQPPFHAQLHSPFIGMCLVDLHLPDISFDFDTVIGQPQVPQITSPEGKEETNVKPVLTLNPEANAFSPSSPSERFGPHSFPLTPTSEAGQELLIEDTIEAVTVEALFPLLTESSTASDPGQPLPDSTDTSVEVLAADVENSQLEPKSIPKDTEMQIADVTTAKPRRSRRRRRVRKPGHVRKAIRANRLREGAERQPVDSYYSRRQWRVKMNRVNTDSANRRVLVRR</sequence>
<accession>A0A1L9SN59</accession>
<name>A0A1L9SN59_9EURO</name>
<gene>
    <name evidence="2" type="ORF">ASPZODRAFT_130727</name>
</gene>
<dbReference type="GeneID" id="34609041"/>
<protein>
    <submittedName>
        <fullName evidence="2">Uncharacterized protein</fullName>
    </submittedName>
</protein>
<evidence type="ECO:0000313" key="3">
    <source>
        <dbReference type="Proteomes" id="UP000184188"/>
    </source>
</evidence>
<feature type="compositionally biased region" description="Basic residues" evidence="1">
    <location>
        <begin position="310"/>
        <end position="327"/>
    </location>
</feature>
<dbReference type="AlphaFoldDB" id="A0A1L9SN59"/>
<dbReference type="VEuPathDB" id="FungiDB:ASPZODRAFT_130727"/>
<dbReference type="OrthoDB" id="4185910at2759"/>
<reference evidence="3" key="1">
    <citation type="journal article" date="2017" name="Genome Biol.">
        <title>Comparative genomics reveals high biological diversity and specific adaptations in the industrially and medically important fungal genus Aspergillus.</title>
        <authorList>
            <person name="de Vries R.P."/>
            <person name="Riley R."/>
            <person name="Wiebenga A."/>
            <person name="Aguilar-Osorio G."/>
            <person name="Amillis S."/>
            <person name="Uchima C.A."/>
            <person name="Anderluh G."/>
            <person name="Asadollahi M."/>
            <person name="Askin M."/>
            <person name="Barry K."/>
            <person name="Battaglia E."/>
            <person name="Bayram O."/>
            <person name="Benocci T."/>
            <person name="Braus-Stromeyer S.A."/>
            <person name="Caldana C."/>
            <person name="Canovas D."/>
            <person name="Cerqueira G.C."/>
            <person name="Chen F."/>
            <person name="Chen W."/>
            <person name="Choi C."/>
            <person name="Clum A."/>
            <person name="Dos Santos R.A."/>
            <person name="Damasio A.R."/>
            <person name="Diallinas G."/>
            <person name="Emri T."/>
            <person name="Fekete E."/>
            <person name="Flipphi M."/>
            <person name="Freyberg S."/>
            <person name="Gallo A."/>
            <person name="Gournas C."/>
            <person name="Habgood R."/>
            <person name="Hainaut M."/>
            <person name="Harispe M.L."/>
            <person name="Henrissat B."/>
            <person name="Hilden K.S."/>
            <person name="Hope R."/>
            <person name="Hossain A."/>
            <person name="Karabika E."/>
            <person name="Karaffa L."/>
            <person name="Karanyi Z."/>
            <person name="Krasevec N."/>
            <person name="Kuo A."/>
            <person name="Kusch H."/>
            <person name="LaButti K."/>
            <person name="Lagendijk E.L."/>
            <person name="Lapidus A."/>
            <person name="Levasseur A."/>
            <person name="Lindquist E."/>
            <person name="Lipzen A."/>
            <person name="Logrieco A.F."/>
            <person name="MacCabe A."/>
            <person name="Maekelae M.R."/>
            <person name="Malavazi I."/>
            <person name="Melin P."/>
            <person name="Meyer V."/>
            <person name="Mielnichuk N."/>
            <person name="Miskei M."/>
            <person name="Molnar A.P."/>
            <person name="Mule G."/>
            <person name="Ngan C.Y."/>
            <person name="Orejas M."/>
            <person name="Orosz E."/>
            <person name="Ouedraogo J.P."/>
            <person name="Overkamp K.M."/>
            <person name="Park H.-S."/>
            <person name="Perrone G."/>
            <person name="Piumi F."/>
            <person name="Punt P.J."/>
            <person name="Ram A.F."/>
            <person name="Ramon A."/>
            <person name="Rauscher S."/>
            <person name="Record E."/>
            <person name="Riano-Pachon D.M."/>
            <person name="Robert V."/>
            <person name="Roehrig J."/>
            <person name="Ruller R."/>
            <person name="Salamov A."/>
            <person name="Salih N.S."/>
            <person name="Samson R.A."/>
            <person name="Sandor E."/>
            <person name="Sanguinetti M."/>
            <person name="Schuetze T."/>
            <person name="Sepcic K."/>
            <person name="Shelest E."/>
            <person name="Sherlock G."/>
            <person name="Sophianopoulou V."/>
            <person name="Squina F.M."/>
            <person name="Sun H."/>
            <person name="Susca A."/>
            <person name="Todd R.B."/>
            <person name="Tsang A."/>
            <person name="Unkles S.E."/>
            <person name="van de Wiele N."/>
            <person name="van Rossen-Uffink D."/>
            <person name="Oliveira J.V."/>
            <person name="Vesth T.C."/>
            <person name="Visser J."/>
            <person name="Yu J.-H."/>
            <person name="Zhou M."/>
            <person name="Andersen M.R."/>
            <person name="Archer D.B."/>
            <person name="Baker S.E."/>
            <person name="Benoit I."/>
            <person name="Brakhage A.A."/>
            <person name="Braus G.H."/>
            <person name="Fischer R."/>
            <person name="Frisvad J.C."/>
            <person name="Goldman G.H."/>
            <person name="Houbraken J."/>
            <person name="Oakley B."/>
            <person name="Pocsi I."/>
            <person name="Scazzocchio C."/>
            <person name="Seiboth B."/>
            <person name="vanKuyk P.A."/>
            <person name="Wortman J."/>
            <person name="Dyer P.S."/>
            <person name="Grigoriev I.V."/>
        </authorList>
    </citation>
    <scope>NUCLEOTIDE SEQUENCE [LARGE SCALE GENOMIC DNA]</scope>
    <source>
        <strain evidence="3">CBS 506.65</strain>
    </source>
</reference>
<proteinExistence type="predicted"/>
<dbReference type="Proteomes" id="UP000184188">
    <property type="component" value="Unassembled WGS sequence"/>
</dbReference>
<feature type="region of interest" description="Disordered" evidence="1">
    <location>
        <begin position="308"/>
        <end position="327"/>
    </location>
</feature>
<dbReference type="EMBL" id="KV878339">
    <property type="protein sequence ID" value="OJJ48628.1"/>
    <property type="molecule type" value="Genomic_DNA"/>
</dbReference>